<dbReference type="EMBL" id="CP019962">
    <property type="protein sequence ID" value="ARD64993.1"/>
    <property type="molecule type" value="Genomic_DNA"/>
</dbReference>
<protein>
    <submittedName>
        <fullName evidence="1">Uncharacterized protein</fullName>
    </submittedName>
</protein>
<reference evidence="2" key="1">
    <citation type="journal article" date="2017" name="Sci. Rep.">
        <title>Determination of the Genome and Primary Transcriptome of Syngas Fermenting Eubacterium limosum ATCC 8486.</title>
        <authorList>
            <person name="Song Y."/>
            <person name="Shin J."/>
            <person name="Jeong Y."/>
            <person name="Jin S."/>
            <person name="Lee J.K."/>
            <person name="Kim D.R."/>
            <person name="Kim S.C."/>
            <person name="Cho S."/>
            <person name="Cho B.K."/>
        </authorList>
    </citation>
    <scope>NUCLEOTIDE SEQUENCE [LARGE SCALE GENOMIC DNA]</scope>
    <source>
        <strain evidence="2">ATCC 8486</strain>
    </source>
</reference>
<name>A0AAC9W2K6_EUBLI</name>
<sequence length="108" mass="12436">MTKDELEMKRRLEVGNFARDNGRVIRAINVLQGKWVSLGSVREALDEVENLERSLIYLERAEYMVCRHAETKEAVEIEDADDQNCEVTLTHKGIQLALYFIEDPAVKV</sequence>
<dbReference type="AlphaFoldDB" id="A0AAC9W2K6"/>
<accession>A0AAC9W2K6</accession>
<gene>
    <name evidence="1" type="ORF">B2M23_05305</name>
</gene>
<evidence type="ECO:0000313" key="2">
    <source>
        <dbReference type="Proteomes" id="UP000192391"/>
    </source>
</evidence>
<dbReference type="KEGG" id="elim:B2M23_05305"/>
<proteinExistence type="predicted"/>
<dbReference type="RefSeq" id="WP_038352092.1">
    <property type="nucleotide sequence ID" value="NZ_CP019962.1"/>
</dbReference>
<dbReference type="Proteomes" id="UP000192391">
    <property type="component" value="Chromosome"/>
</dbReference>
<evidence type="ECO:0000313" key="1">
    <source>
        <dbReference type="EMBL" id="ARD64993.1"/>
    </source>
</evidence>
<organism evidence="1 2">
    <name type="scientific">Eubacterium limosum</name>
    <dbReference type="NCBI Taxonomy" id="1736"/>
    <lineage>
        <taxon>Bacteria</taxon>
        <taxon>Bacillati</taxon>
        <taxon>Bacillota</taxon>
        <taxon>Clostridia</taxon>
        <taxon>Eubacteriales</taxon>
        <taxon>Eubacteriaceae</taxon>
        <taxon>Eubacterium</taxon>
    </lineage>
</organism>